<keyword evidence="5 7" id="KW-0456">Lyase</keyword>
<comment type="catalytic activity">
    <reaction evidence="1 7">
        <text>GDP-alpha-D-mannose = GDP-4-dehydro-alpha-D-rhamnose + H2O</text>
        <dbReference type="Rhea" id="RHEA:23820"/>
        <dbReference type="ChEBI" id="CHEBI:15377"/>
        <dbReference type="ChEBI" id="CHEBI:57527"/>
        <dbReference type="ChEBI" id="CHEBI:57964"/>
        <dbReference type="EC" id="4.2.1.47"/>
    </reaction>
</comment>
<comment type="cofactor">
    <cofactor evidence="2 7">
        <name>NADP(+)</name>
        <dbReference type="ChEBI" id="CHEBI:58349"/>
    </cofactor>
</comment>
<evidence type="ECO:0000313" key="10">
    <source>
        <dbReference type="Proteomes" id="UP000034325"/>
    </source>
</evidence>
<dbReference type="InterPro" id="IPR016040">
    <property type="entry name" value="NAD(P)-bd_dom"/>
</dbReference>
<dbReference type="InterPro" id="IPR036291">
    <property type="entry name" value="NAD(P)-bd_dom_sf"/>
</dbReference>
<keyword evidence="7" id="KW-0521">NADP</keyword>
<evidence type="ECO:0000256" key="5">
    <source>
        <dbReference type="ARBA" id="ARBA00023239"/>
    </source>
</evidence>
<dbReference type="CDD" id="cd05260">
    <property type="entry name" value="GDP_MD_SDR_e"/>
    <property type="match status" value="1"/>
</dbReference>
<dbReference type="GO" id="GO:0070401">
    <property type="term" value="F:NADP+ binding"/>
    <property type="evidence" value="ECO:0007669"/>
    <property type="project" value="UniProtKB-UniRule"/>
</dbReference>
<dbReference type="SUPFAM" id="SSF51735">
    <property type="entry name" value="NAD(P)-binding Rossmann-fold domains"/>
    <property type="match status" value="1"/>
</dbReference>
<dbReference type="GO" id="GO:0042351">
    <property type="term" value="P:'de novo' GDP-L-fucose biosynthetic process"/>
    <property type="evidence" value="ECO:0007669"/>
    <property type="project" value="TreeGrafter"/>
</dbReference>
<sequence length="357" mass="40615">MKKALITGVTGQDGSYLTELLLEKGYEVYGLQRRSSWPNTYRIDHIYDNPKYPSFVTIYGDLSESTNLTRIIDKLKPDEIYNLGSQSHVGISFDIPEYTANITGLGALRILEAIRNAKMATRFYQASSSEMFGAVKKIPQNEKTVFNPQSPYAISKVYAYYITKIYRNSYNIFASNGILFNHESPRRGVNFVTRKISMGLSRIKVGVQEVLKLGNLDAKRDWGYSKDYVEAIWAILQHNRSDDFVIATGETHTVREFAQETAKILGINLAWEGEGINEIGIDKKTKKTIIEIDPQYFRPSEVDLLLGDASKAQKVLNWKPKTTFKGLVEIMVKHDYNLAMQEKKLGKLIEVQKTNQL</sequence>
<dbReference type="PANTHER" id="PTHR43715">
    <property type="entry name" value="GDP-MANNOSE 4,6-DEHYDRATASE"/>
    <property type="match status" value="1"/>
</dbReference>
<dbReference type="PANTHER" id="PTHR43715:SF1">
    <property type="entry name" value="GDP-MANNOSE 4,6 DEHYDRATASE"/>
    <property type="match status" value="1"/>
</dbReference>
<evidence type="ECO:0000313" key="9">
    <source>
        <dbReference type="EMBL" id="KKQ96659.1"/>
    </source>
</evidence>
<evidence type="ECO:0000256" key="4">
    <source>
        <dbReference type="ARBA" id="ARBA00011989"/>
    </source>
</evidence>
<evidence type="ECO:0000256" key="6">
    <source>
        <dbReference type="ARBA" id="ARBA00059383"/>
    </source>
</evidence>
<evidence type="ECO:0000256" key="2">
    <source>
        <dbReference type="ARBA" id="ARBA00001937"/>
    </source>
</evidence>
<evidence type="ECO:0000256" key="3">
    <source>
        <dbReference type="ARBA" id="ARBA00009263"/>
    </source>
</evidence>
<evidence type="ECO:0000256" key="7">
    <source>
        <dbReference type="HAMAP-Rule" id="MF_00955"/>
    </source>
</evidence>
<gene>
    <name evidence="7" type="primary">gmd</name>
    <name evidence="9" type="ORF">UT23_C0027G0008</name>
</gene>
<evidence type="ECO:0000256" key="1">
    <source>
        <dbReference type="ARBA" id="ARBA00000188"/>
    </source>
</evidence>
<comment type="caution">
    <text evidence="7">Lacks conserved residue(s) required for the propagation of feature annotation.</text>
</comment>
<feature type="domain" description="NAD(P)-binding" evidence="8">
    <location>
        <begin position="5"/>
        <end position="331"/>
    </location>
</feature>
<protein>
    <recommendedName>
        <fullName evidence="4 7">GDP-mannose 4,6-dehydratase</fullName>
        <ecNumber evidence="4 7">4.2.1.47</ecNumber>
    </recommendedName>
    <alternativeName>
        <fullName evidence="7">GDP-D-mannose dehydratase</fullName>
    </alternativeName>
</protein>
<dbReference type="EC" id="4.2.1.47" evidence="4 7"/>
<proteinExistence type="inferred from homology"/>
<dbReference type="FunFam" id="3.40.50.720:FF:000924">
    <property type="entry name" value="GDP-mannose 4,6 dehydratase"/>
    <property type="match status" value="1"/>
</dbReference>
<dbReference type="GO" id="GO:0008446">
    <property type="term" value="F:GDP-mannose 4,6-dehydratase activity"/>
    <property type="evidence" value="ECO:0007669"/>
    <property type="project" value="UniProtKB-UniRule"/>
</dbReference>
<comment type="caution">
    <text evidence="9">The sequence shown here is derived from an EMBL/GenBank/DDBJ whole genome shotgun (WGS) entry which is preliminary data.</text>
</comment>
<dbReference type="EMBL" id="LBWA01000027">
    <property type="protein sequence ID" value="KKQ96659.1"/>
    <property type="molecule type" value="Genomic_DNA"/>
</dbReference>
<dbReference type="AlphaFoldDB" id="A0A0G0PEU7"/>
<dbReference type="InterPro" id="IPR006368">
    <property type="entry name" value="GDP_Man_deHydtase"/>
</dbReference>
<evidence type="ECO:0000259" key="8">
    <source>
        <dbReference type="Pfam" id="PF16363"/>
    </source>
</evidence>
<comment type="function">
    <text evidence="6 7">Catalyzes the conversion of GDP-D-mannose to GDP-4-dehydro-6-deoxy-D-mannose.</text>
</comment>
<dbReference type="Gene3D" id="3.40.50.720">
    <property type="entry name" value="NAD(P)-binding Rossmann-like Domain"/>
    <property type="match status" value="1"/>
</dbReference>
<organism evidence="9 10">
    <name type="scientific">Candidatus Woesebacteria bacterium GW2011_GWA1_39_12</name>
    <dbReference type="NCBI Taxonomy" id="1618549"/>
    <lineage>
        <taxon>Bacteria</taxon>
        <taxon>Candidatus Woeseibacteriota</taxon>
    </lineage>
</organism>
<comment type="similarity">
    <text evidence="3 7">Belongs to the NAD(P)-dependent epimerase/dehydratase family. GDP-mannose 4,6-dehydratase subfamily.</text>
</comment>
<name>A0A0G0PEU7_9BACT</name>
<dbReference type="Proteomes" id="UP000034325">
    <property type="component" value="Unassembled WGS sequence"/>
</dbReference>
<accession>A0A0G0PEU7</accession>
<dbReference type="NCBIfam" id="TIGR01472">
    <property type="entry name" value="gmd"/>
    <property type="match status" value="1"/>
</dbReference>
<reference evidence="9 10" key="1">
    <citation type="journal article" date="2015" name="Nature">
        <title>rRNA introns, odd ribosomes, and small enigmatic genomes across a large radiation of phyla.</title>
        <authorList>
            <person name="Brown C.T."/>
            <person name="Hug L.A."/>
            <person name="Thomas B.C."/>
            <person name="Sharon I."/>
            <person name="Castelle C.J."/>
            <person name="Singh A."/>
            <person name="Wilkins M.J."/>
            <person name="Williams K.H."/>
            <person name="Banfield J.F."/>
        </authorList>
    </citation>
    <scope>NUCLEOTIDE SEQUENCE [LARGE SCALE GENOMIC DNA]</scope>
</reference>
<dbReference type="HAMAP" id="MF_00955">
    <property type="entry name" value="GDP_Man_dehydratase"/>
    <property type="match status" value="1"/>
</dbReference>
<dbReference type="PATRIC" id="fig|1618549.4.peg.1377"/>
<dbReference type="Gene3D" id="3.90.25.10">
    <property type="entry name" value="UDP-galactose 4-epimerase, domain 1"/>
    <property type="match status" value="1"/>
</dbReference>
<dbReference type="Pfam" id="PF16363">
    <property type="entry name" value="GDP_Man_Dehyd"/>
    <property type="match status" value="1"/>
</dbReference>